<keyword evidence="6 8" id="KW-0472">Membrane</keyword>
<keyword evidence="5 8" id="KW-1133">Transmembrane helix</keyword>
<feature type="compositionally biased region" description="Basic and acidic residues" evidence="7">
    <location>
        <begin position="241"/>
        <end position="257"/>
    </location>
</feature>
<protein>
    <recommendedName>
        <fullName evidence="11">DoxX family protein</fullName>
    </recommendedName>
</protein>
<evidence type="ECO:0008006" key="11">
    <source>
        <dbReference type="Google" id="ProtNLM"/>
    </source>
</evidence>
<keyword evidence="4 8" id="KW-0812">Transmembrane</keyword>
<name>L7KKK4_9ACTN</name>
<feature type="transmembrane region" description="Helical" evidence="8">
    <location>
        <begin position="417"/>
        <end position="436"/>
    </location>
</feature>
<keyword evidence="3" id="KW-1003">Cell membrane</keyword>
<dbReference type="Proteomes" id="UP000010988">
    <property type="component" value="Unassembled WGS sequence"/>
</dbReference>
<evidence type="ECO:0000256" key="7">
    <source>
        <dbReference type="SAM" id="MobiDB-lite"/>
    </source>
</evidence>
<comment type="caution">
    <text evidence="9">The sequence shown here is derived from an EMBL/GenBank/DDBJ whole genome shotgun (WGS) entry which is preliminary data.</text>
</comment>
<feature type="compositionally biased region" description="Basic and acidic residues" evidence="7">
    <location>
        <begin position="1"/>
        <end position="10"/>
    </location>
</feature>
<gene>
    <name evidence="9" type="ORF">GOACH_08_00640</name>
</gene>
<reference evidence="9 10" key="1">
    <citation type="submission" date="2012-12" db="EMBL/GenBank/DDBJ databases">
        <title>Whole genome shotgun sequence of Gordonia aichiensis NBRC 108223.</title>
        <authorList>
            <person name="Isaki-Nakamura S."/>
            <person name="Hosoyama A."/>
            <person name="Tsuchikane K."/>
            <person name="Ando Y."/>
            <person name="Baba S."/>
            <person name="Ohji S."/>
            <person name="Hamada M."/>
            <person name="Tamura T."/>
            <person name="Yamazoe A."/>
            <person name="Yamazaki S."/>
            <person name="Fujita N."/>
        </authorList>
    </citation>
    <scope>NUCLEOTIDE SEQUENCE [LARGE SCALE GENOMIC DNA]</scope>
    <source>
        <strain evidence="9 10">NBRC 108223</strain>
    </source>
</reference>
<dbReference type="Pfam" id="PF07681">
    <property type="entry name" value="DoxX"/>
    <property type="match status" value="1"/>
</dbReference>
<organism evidence="9 10">
    <name type="scientific">Gordonia aichiensis NBRC 108223</name>
    <dbReference type="NCBI Taxonomy" id="1220583"/>
    <lineage>
        <taxon>Bacteria</taxon>
        <taxon>Bacillati</taxon>
        <taxon>Actinomycetota</taxon>
        <taxon>Actinomycetes</taxon>
        <taxon>Mycobacteriales</taxon>
        <taxon>Gordoniaceae</taxon>
        <taxon>Gordonia</taxon>
    </lineage>
</organism>
<feature type="transmembrane region" description="Helical" evidence="8">
    <location>
        <begin position="386"/>
        <end position="405"/>
    </location>
</feature>
<dbReference type="EMBL" id="BANR01000008">
    <property type="protein sequence ID" value="GAC49001.1"/>
    <property type="molecule type" value="Genomic_DNA"/>
</dbReference>
<comment type="subcellular location">
    <subcellularLocation>
        <location evidence="1">Cell membrane</location>
        <topology evidence="1">Multi-pass membrane protein</topology>
    </subcellularLocation>
</comment>
<feature type="transmembrane region" description="Helical" evidence="8">
    <location>
        <begin position="274"/>
        <end position="296"/>
    </location>
</feature>
<evidence type="ECO:0000313" key="10">
    <source>
        <dbReference type="Proteomes" id="UP000010988"/>
    </source>
</evidence>
<evidence type="ECO:0000256" key="1">
    <source>
        <dbReference type="ARBA" id="ARBA00004651"/>
    </source>
</evidence>
<evidence type="ECO:0000313" key="9">
    <source>
        <dbReference type="EMBL" id="GAC49001.1"/>
    </source>
</evidence>
<dbReference type="PANTHER" id="PTHR33452">
    <property type="entry name" value="OXIDOREDUCTASE CATD-RELATED"/>
    <property type="match status" value="1"/>
</dbReference>
<dbReference type="InterPro" id="IPR032808">
    <property type="entry name" value="DoxX"/>
</dbReference>
<evidence type="ECO:0000256" key="3">
    <source>
        <dbReference type="ARBA" id="ARBA00022475"/>
    </source>
</evidence>
<dbReference type="eggNOG" id="COG2259">
    <property type="taxonomic scope" value="Bacteria"/>
</dbReference>
<dbReference type="InterPro" id="IPR051907">
    <property type="entry name" value="DoxX-like_oxidoreductase"/>
</dbReference>
<feature type="compositionally biased region" description="Low complexity" evidence="7">
    <location>
        <begin position="124"/>
        <end position="152"/>
    </location>
</feature>
<evidence type="ECO:0000256" key="4">
    <source>
        <dbReference type="ARBA" id="ARBA00022692"/>
    </source>
</evidence>
<dbReference type="STRING" id="1220583.GOACH_08_00640"/>
<feature type="transmembrane region" description="Helical" evidence="8">
    <location>
        <begin position="341"/>
        <end position="366"/>
    </location>
</feature>
<proteinExistence type="inferred from homology"/>
<dbReference type="GO" id="GO:0005886">
    <property type="term" value="C:plasma membrane"/>
    <property type="evidence" value="ECO:0007669"/>
    <property type="project" value="UniProtKB-SubCell"/>
</dbReference>
<evidence type="ECO:0000256" key="5">
    <source>
        <dbReference type="ARBA" id="ARBA00022989"/>
    </source>
</evidence>
<feature type="region of interest" description="Disordered" evidence="7">
    <location>
        <begin position="235"/>
        <end position="260"/>
    </location>
</feature>
<keyword evidence="10" id="KW-1185">Reference proteome</keyword>
<evidence type="ECO:0000256" key="8">
    <source>
        <dbReference type="SAM" id="Phobius"/>
    </source>
</evidence>
<comment type="similarity">
    <text evidence="2">Belongs to the DoxX family.</text>
</comment>
<sequence length="450" mass="46673">MTERDDRTTADDVSGAEFGSDDRGQRAEVAGNGTGKVATGNAETGTDEPYDSSNGGGSTGEQPPVGDSASPYDETTGRIPVQQRDVDDRDSFYDRHSRGRMTRVEGLDDLDPDDVHTRPFSATPPSAGRPSSPSAGRPSSPSAGRPSSPSAGRTRRRPAPQRADDTDTERFVSAQRASEPATPDPAPEYRDAGYDEVYGVAEPVTERHDTAVIDAAASDPALAHPALAHPDLTETAAIGDGHGDAGPSHEHTGHGDSDTAAVPRARRGTLDLGLLLLRVAVGVVVMAHGLSHLFGWWNGAGLDGFANELLNTANPAIGFAADAAKPLAAGIALAETIGGLMVIVGLLTPIGASAIVAVMLLAAAFRITTSGGFEFFATANGVEFELMMAAAAAALVLTGPGLYSLDYPRGWARRPFVGSVLWLVVAVAVACVIWIFCNGTDPFTSPGNPR</sequence>
<dbReference type="AlphaFoldDB" id="L7KKK4"/>
<evidence type="ECO:0000256" key="6">
    <source>
        <dbReference type="ARBA" id="ARBA00023136"/>
    </source>
</evidence>
<accession>L7KKK4</accession>
<feature type="compositionally biased region" description="Basic and acidic residues" evidence="7">
    <location>
        <begin position="84"/>
        <end position="106"/>
    </location>
</feature>
<dbReference type="RefSeq" id="WP_005174762.1">
    <property type="nucleotide sequence ID" value="NZ_BANR01000008.1"/>
</dbReference>
<evidence type="ECO:0000256" key="2">
    <source>
        <dbReference type="ARBA" id="ARBA00006679"/>
    </source>
</evidence>
<feature type="region of interest" description="Disordered" evidence="7">
    <location>
        <begin position="1"/>
        <end position="191"/>
    </location>
</feature>
<dbReference type="PANTHER" id="PTHR33452:SF1">
    <property type="entry name" value="INNER MEMBRANE PROTEIN YPHA-RELATED"/>
    <property type="match status" value="1"/>
</dbReference>